<feature type="compositionally biased region" description="Polar residues" evidence="3">
    <location>
        <begin position="1"/>
        <end position="16"/>
    </location>
</feature>
<keyword evidence="1" id="KW-0479">Metal-binding</keyword>
<dbReference type="InterPro" id="IPR013083">
    <property type="entry name" value="Znf_RING/FYVE/PHD"/>
</dbReference>
<sequence length="770" mass="84835">MSTRQATPGPSNSTSLKRAASSDTEEPSSVARDAKKPKKDKTSGSSPLVTMNGSTSAPRDKEKGQKKRRRKRKKQSVSQDTPLRQRTKPKSRSSVPEQTASSHSATTGVQPDATTTLGTSLPPAPGPGPEPDSNDSGSETDPGDDEPSKKKDKGKGKERPRSRSHTTTALPACEPGLGRAEEALTSLIIASTSMAPSTSAQAEAQAAEIERLTQRLAEHTALLQQHQTQLASVQQSLTCQICLDLLHRPFALSPCGHIACYTCLLRWFTANPARELDGPALNPEDIVNGNINPQAVAGRAGRQRMPFAHRAALREYLTRRKNCPLCRADVRERPVEVYSVKDMVATLVRSQLVDLPVPPDADAPAPNVNGNPDPWNNIFHPIGQRRPLFEDMMFGPPPPLPRREPANGEANDQEQMGWYDAEDGGVYRCLDCMHEIFGRHCSSCDREYPGHPEADDDSEGDEEAADFFPMDGYFRALADVLLNNNPGDVDDDSEDDFYAEDDIDDAFASAHGDDLDDIEMEGFRDHGDIFSDEEVHDELILVGRGRRNGAAGRAGGAARIREVHSSEEESEEDELRYRIEIVGDDTDGPWARREEVTLEGEGDSDGDYTSDDAYINRGAIPIPGAVGRHVGRRYRYRAVPSPPPRRINQPTIVISDDEEEDDDPPPRRQIRFRSARARVLPEPVDVIDLVEDTEDSEHQPSEDSEEDDDDDGSTGTGHTDEGESEEDEDEVAHIGRRRILSLDSALRPTEGRHQRRLRAARNTDRSREGE</sequence>
<feature type="compositionally biased region" description="Basic residues" evidence="3">
    <location>
        <begin position="64"/>
        <end position="75"/>
    </location>
</feature>
<dbReference type="Pfam" id="PF13923">
    <property type="entry name" value="zf-C3HC4_2"/>
    <property type="match status" value="1"/>
</dbReference>
<dbReference type="OrthoDB" id="6105938at2759"/>
<accession>A0A5C3L9D4</accession>
<feature type="region of interest" description="Disordered" evidence="3">
    <location>
        <begin position="1"/>
        <end position="177"/>
    </location>
</feature>
<feature type="compositionally biased region" description="Basic and acidic residues" evidence="3">
    <location>
        <begin position="761"/>
        <end position="770"/>
    </location>
</feature>
<keyword evidence="2" id="KW-0175">Coiled coil</keyword>
<name>A0A5C3L9D4_COPMA</name>
<dbReference type="STRING" id="230819.A0A5C3L9D4"/>
<gene>
    <name evidence="5" type="ORF">FA15DRAFT_663965</name>
</gene>
<feature type="domain" description="RING-type" evidence="4">
    <location>
        <begin position="239"/>
        <end position="327"/>
    </location>
</feature>
<organism evidence="5 6">
    <name type="scientific">Coprinopsis marcescibilis</name>
    <name type="common">Agaric fungus</name>
    <name type="synonym">Psathyrella marcescibilis</name>
    <dbReference type="NCBI Taxonomy" id="230819"/>
    <lineage>
        <taxon>Eukaryota</taxon>
        <taxon>Fungi</taxon>
        <taxon>Dikarya</taxon>
        <taxon>Basidiomycota</taxon>
        <taxon>Agaricomycotina</taxon>
        <taxon>Agaricomycetes</taxon>
        <taxon>Agaricomycetidae</taxon>
        <taxon>Agaricales</taxon>
        <taxon>Agaricineae</taxon>
        <taxon>Psathyrellaceae</taxon>
        <taxon>Coprinopsis</taxon>
    </lineage>
</organism>
<keyword evidence="6" id="KW-1185">Reference proteome</keyword>
<keyword evidence="1" id="KW-0862">Zinc</keyword>
<dbReference type="SMART" id="SM00184">
    <property type="entry name" value="RING"/>
    <property type="match status" value="1"/>
</dbReference>
<dbReference type="AlphaFoldDB" id="A0A5C3L9D4"/>
<evidence type="ECO:0000259" key="4">
    <source>
        <dbReference type="PROSITE" id="PS50089"/>
    </source>
</evidence>
<dbReference type="Gene3D" id="3.30.40.10">
    <property type="entry name" value="Zinc/RING finger domain, C3HC4 (zinc finger)"/>
    <property type="match status" value="1"/>
</dbReference>
<evidence type="ECO:0000313" key="5">
    <source>
        <dbReference type="EMBL" id="TFK29427.1"/>
    </source>
</evidence>
<proteinExistence type="predicted"/>
<dbReference type="Proteomes" id="UP000307440">
    <property type="component" value="Unassembled WGS sequence"/>
</dbReference>
<evidence type="ECO:0000256" key="1">
    <source>
        <dbReference type="PROSITE-ProRule" id="PRU00175"/>
    </source>
</evidence>
<feature type="compositionally biased region" description="Polar residues" evidence="3">
    <location>
        <begin position="92"/>
        <end position="109"/>
    </location>
</feature>
<dbReference type="InterPro" id="IPR001841">
    <property type="entry name" value="Znf_RING"/>
</dbReference>
<dbReference type="InterPro" id="IPR047126">
    <property type="entry name" value="RNF141-like"/>
</dbReference>
<keyword evidence="1" id="KW-0863">Zinc-finger</keyword>
<reference evidence="5 6" key="1">
    <citation type="journal article" date="2019" name="Nat. Ecol. Evol.">
        <title>Megaphylogeny resolves global patterns of mushroom evolution.</title>
        <authorList>
            <person name="Varga T."/>
            <person name="Krizsan K."/>
            <person name="Foldi C."/>
            <person name="Dima B."/>
            <person name="Sanchez-Garcia M."/>
            <person name="Sanchez-Ramirez S."/>
            <person name="Szollosi G.J."/>
            <person name="Szarkandi J.G."/>
            <person name="Papp V."/>
            <person name="Albert L."/>
            <person name="Andreopoulos W."/>
            <person name="Angelini C."/>
            <person name="Antonin V."/>
            <person name="Barry K.W."/>
            <person name="Bougher N.L."/>
            <person name="Buchanan P."/>
            <person name="Buyck B."/>
            <person name="Bense V."/>
            <person name="Catcheside P."/>
            <person name="Chovatia M."/>
            <person name="Cooper J."/>
            <person name="Damon W."/>
            <person name="Desjardin D."/>
            <person name="Finy P."/>
            <person name="Geml J."/>
            <person name="Haridas S."/>
            <person name="Hughes K."/>
            <person name="Justo A."/>
            <person name="Karasinski D."/>
            <person name="Kautmanova I."/>
            <person name="Kiss B."/>
            <person name="Kocsube S."/>
            <person name="Kotiranta H."/>
            <person name="LaButti K.M."/>
            <person name="Lechner B.E."/>
            <person name="Liimatainen K."/>
            <person name="Lipzen A."/>
            <person name="Lukacs Z."/>
            <person name="Mihaltcheva S."/>
            <person name="Morgado L.N."/>
            <person name="Niskanen T."/>
            <person name="Noordeloos M.E."/>
            <person name="Ohm R.A."/>
            <person name="Ortiz-Santana B."/>
            <person name="Ovrebo C."/>
            <person name="Racz N."/>
            <person name="Riley R."/>
            <person name="Savchenko A."/>
            <person name="Shiryaev A."/>
            <person name="Soop K."/>
            <person name="Spirin V."/>
            <person name="Szebenyi C."/>
            <person name="Tomsovsky M."/>
            <person name="Tulloss R.E."/>
            <person name="Uehling J."/>
            <person name="Grigoriev I.V."/>
            <person name="Vagvolgyi C."/>
            <person name="Papp T."/>
            <person name="Martin F.M."/>
            <person name="Miettinen O."/>
            <person name="Hibbett D.S."/>
            <person name="Nagy L.G."/>
        </authorList>
    </citation>
    <scope>NUCLEOTIDE SEQUENCE [LARGE SCALE GENOMIC DNA]</scope>
    <source>
        <strain evidence="5 6">CBS 121175</strain>
    </source>
</reference>
<protein>
    <recommendedName>
        <fullName evidence="4">RING-type domain-containing protein</fullName>
    </recommendedName>
</protein>
<dbReference type="PANTHER" id="PTHR12109">
    <property type="entry name" value="RING FINGER PROTEIN 141-RELATED"/>
    <property type="match status" value="1"/>
</dbReference>
<dbReference type="PROSITE" id="PS50089">
    <property type="entry name" value="ZF_RING_2"/>
    <property type="match status" value="1"/>
</dbReference>
<dbReference type="SUPFAM" id="SSF57850">
    <property type="entry name" value="RING/U-box"/>
    <property type="match status" value="1"/>
</dbReference>
<evidence type="ECO:0000256" key="2">
    <source>
        <dbReference type="SAM" id="Coils"/>
    </source>
</evidence>
<dbReference type="GO" id="GO:0008270">
    <property type="term" value="F:zinc ion binding"/>
    <property type="evidence" value="ECO:0007669"/>
    <property type="project" value="UniProtKB-KW"/>
</dbReference>
<dbReference type="EMBL" id="ML210149">
    <property type="protein sequence ID" value="TFK29427.1"/>
    <property type="molecule type" value="Genomic_DNA"/>
</dbReference>
<evidence type="ECO:0000256" key="3">
    <source>
        <dbReference type="SAM" id="MobiDB-lite"/>
    </source>
</evidence>
<evidence type="ECO:0000313" key="6">
    <source>
        <dbReference type="Proteomes" id="UP000307440"/>
    </source>
</evidence>
<feature type="region of interest" description="Disordered" evidence="3">
    <location>
        <begin position="635"/>
        <end position="770"/>
    </location>
</feature>
<feature type="coiled-coil region" evidence="2">
    <location>
        <begin position="202"/>
        <end position="236"/>
    </location>
</feature>
<feature type="compositionally biased region" description="Acidic residues" evidence="3">
    <location>
        <begin position="702"/>
        <end position="712"/>
    </location>
</feature>
<feature type="compositionally biased region" description="Polar residues" evidence="3">
    <location>
        <begin position="43"/>
        <end position="57"/>
    </location>
</feature>